<evidence type="ECO:0000256" key="1">
    <source>
        <dbReference type="SAM" id="Phobius"/>
    </source>
</evidence>
<gene>
    <name evidence="2" type="ORF">CR513_23294</name>
</gene>
<keyword evidence="3" id="KW-1185">Reference proteome</keyword>
<evidence type="ECO:0000313" key="2">
    <source>
        <dbReference type="EMBL" id="RDX94338.1"/>
    </source>
</evidence>
<reference evidence="2" key="1">
    <citation type="submission" date="2018-05" db="EMBL/GenBank/DDBJ databases">
        <title>Draft genome of Mucuna pruriens seed.</title>
        <authorList>
            <person name="Nnadi N.E."/>
            <person name="Vos R."/>
            <person name="Hasami M.H."/>
            <person name="Devisetty U.K."/>
            <person name="Aguiy J.C."/>
        </authorList>
    </citation>
    <scope>NUCLEOTIDE SEQUENCE [LARGE SCALE GENOMIC DNA]</scope>
    <source>
        <strain evidence="2">JCA_2017</strain>
    </source>
</reference>
<feature type="transmembrane region" description="Helical" evidence="1">
    <location>
        <begin position="6"/>
        <end position="28"/>
    </location>
</feature>
<dbReference type="EMBL" id="QJKJ01004393">
    <property type="protein sequence ID" value="RDX94338.1"/>
    <property type="molecule type" value="Genomic_DNA"/>
</dbReference>
<keyword evidence="1" id="KW-1133">Transmembrane helix</keyword>
<keyword evidence="1" id="KW-0472">Membrane</keyword>
<dbReference type="AlphaFoldDB" id="A0A371GUW7"/>
<evidence type="ECO:0000313" key="3">
    <source>
        <dbReference type="Proteomes" id="UP000257109"/>
    </source>
</evidence>
<accession>A0A371GUW7</accession>
<dbReference type="Proteomes" id="UP000257109">
    <property type="component" value="Unassembled WGS sequence"/>
</dbReference>
<comment type="caution">
    <text evidence="2">The sequence shown here is derived from an EMBL/GenBank/DDBJ whole genome shotgun (WGS) entry which is preliminary data.</text>
</comment>
<sequence length="79" mass="9025">MLLPLILAGNGKFFLLIILNSVFCLWILKRSRLEALRLVILRVWLIVLEQKLKPFMLAIAALIIFVNMSSSVQLLMTVT</sequence>
<organism evidence="2 3">
    <name type="scientific">Mucuna pruriens</name>
    <name type="common">Velvet bean</name>
    <name type="synonym">Dolichos pruriens</name>
    <dbReference type="NCBI Taxonomy" id="157652"/>
    <lineage>
        <taxon>Eukaryota</taxon>
        <taxon>Viridiplantae</taxon>
        <taxon>Streptophyta</taxon>
        <taxon>Embryophyta</taxon>
        <taxon>Tracheophyta</taxon>
        <taxon>Spermatophyta</taxon>
        <taxon>Magnoliopsida</taxon>
        <taxon>eudicotyledons</taxon>
        <taxon>Gunneridae</taxon>
        <taxon>Pentapetalae</taxon>
        <taxon>rosids</taxon>
        <taxon>fabids</taxon>
        <taxon>Fabales</taxon>
        <taxon>Fabaceae</taxon>
        <taxon>Papilionoideae</taxon>
        <taxon>50 kb inversion clade</taxon>
        <taxon>NPAAA clade</taxon>
        <taxon>indigoferoid/millettioid clade</taxon>
        <taxon>Phaseoleae</taxon>
        <taxon>Mucuna</taxon>
    </lineage>
</organism>
<keyword evidence="1" id="KW-0812">Transmembrane</keyword>
<proteinExistence type="predicted"/>
<protein>
    <submittedName>
        <fullName evidence="2">Uncharacterized protein</fullName>
    </submittedName>
</protein>
<name>A0A371GUW7_MUCPR</name>
<feature type="transmembrane region" description="Helical" evidence="1">
    <location>
        <begin position="55"/>
        <end position="76"/>
    </location>
</feature>